<organism evidence="1 2">
    <name type="scientific">Mucilaginibacter gotjawali</name>
    <dbReference type="NCBI Taxonomy" id="1550579"/>
    <lineage>
        <taxon>Bacteria</taxon>
        <taxon>Pseudomonadati</taxon>
        <taxon>Bacteroidota</taxon>
        <taxon>Sphingobacteriia</taxon>
        <taxon>Sphingobacteriales</taxon>
        <taxon>Sphingobacteriaceae</taxon>
        <taxon>Mucilaginibacter</taxon>
    </lineage>
</organism>
<evidence type="ECO:0000313" key="2">
    <source>
        <dbReference type="Proteomes" id="UP000218263"/>
    </source>
</evidence>
<sequence>MFTLMSAKYTSRQIRTCFLFLLGCCAILQGCKKNMPAPVQPPFNDYGKITVDGSDYRTVAIGSQTWTVDNYQGKGGFVYPIAGDPLGAWYPQYVALYDVVLPPLWRVPTVADFNQLTANVSKKADAAGNYTAGAEVATLVNKLHFLNTPTGYYYYQTAVAYRFDKNSAYYLTSDINFPGSNWYNNYAYKLNSTGAGIVLLDSAGMVTCTLLRFVKDN</sequence>
<dbReference type="OrthoDB" id="9805760at2"/>
<dbReference type="KEGG" id="mgot:MgSA37_04291"/>
<accession>A0A0X8XA09</accession>
<dbReference type="EMBL" id="AP017313">
    <property type="protein sequence ID" value="BAU56094.1"/>
    <property type="molecule type" value="Genomic_DNA"/>
</dbReference>
<dbReference type="Proteomes" id="UP000218263">
    <property type="component" value="Chromosome"/>
</dbReference>
<proteinExistence type="predicted"/>
<protein>
    <submittedName>
        <fullName evidence="1">Uncharacterized protein</fullName>
    </submittedName>
</protein>
<keyword evidence="2" id="KW-1185">Reference proteome</keyword>
<name>A0A0X8XA09_9SPHI</name>
<reference evidence="1 2" key="1">
    <citation type="submission" date="2015-12" db="EMBL/GenBank/DDBJ databases">
        <title>Genome sequence of Mucilaginibacter gotjawali.</title>
        <authorList>
            <person name="Lee J.S."/>
            <person name="Lee K.C."/>
            <person name="Kim K.K."/>
            <person name="Lee B.W."/>
        </authorList>
    </citation>
    <scope>NUCLEOTIDE SEQUENCE [LARGE SCALE GENOMIC DNA]</scope>
    <source>
        <strain evidence="1 2">SA3-7</strain>
    </source>
</reference>
<dbReference type="AlphaFoldDB" id="A0A0X8XA09"/>
<evidence type="ECO:0000313" key="1">
    <source>
        <dbReference type="EMBL" id="BAU56094.1"/>
    </source>
</evidence>
<gene>
    <name evidence="1" type="ORF">MgSA37_04291</name>
</gene>